<evidence type="ECO:0000256" key="1">
    <source>
        <dbReference type="SAM" id="Phobius"/>
    </source>
</evidence>
<gene>
    <name evidence="2" type="ORF">AF332_18080</name>
</gene>
<accession>A0A0M0GLJ2</accession>
<dbReference type="OrthoDB" id="4557830at2"/>
<keyword evidence="3" id="KW-1185">Reference proteome</keyword>
<dbReference type="Proteomes" id="UP000037109">
    <property type="component" value="Unassembled WGS sequence"/>
</dbReference>
<proteinExistence type="predicted"/>
<evidence type="ECO:0008006" key="4">
    <source>
        <dbReference type="Google" id="ProtNLM"/>
    </source>
</evidence>
<dbReference type="PATRIC" id="fig|1459.3.peg.3968"/>
<organism evidence="2 3">
    <name type="scientific">Sporosarcina globispora</name>
    <name type="common">Bacillus globisporus</name>
    <dbReference type="NCBI Taxonomy" id="1459"/>
    <lineage>
        <taxon>Bacteria</taxon>
        <taxon>Bacillati</taxon>
        <taxon>Bacillota</taxon>
        <taxon>Bacilli</taxon>
        <taxon>Bacillales</taxon>
        <taxon>Caryophanaceae</taxon>
        <taxon>Sporosarcina</taxon>
    </lineage>
</organism>
<dbReference type="AlphaFoldDB" id="A0A0M0GLJ2"/>
<sequence length="107" mass="11557">MGNLALRFILELCPLAALGYWGFRTGNGWILKIFLGFGAPLLAAVVWGSFVSPKATYEIGQFGRLIIEAVVFGSASLALYASGHTRLCLIFIAAAVISRTLLFIFKS</sequence>
<feature type="transmembrane region" description="Helical" evidence="1">
    <location>
        <begin position="30"/>
        <end position="50"/>
    </location>
</feature>
<feature type="transmembrane region" description="Helical" evidence="1">
    <location>
        <begin position="6"/>
        <end position="23"/>
    </location>
</feature>
<evidence type="ECO:0000313" key="2">
    <source>
        <dbReference type="EMBL" id="KON90357.1"/>
    </source>
</evidence>
<comment type="caution">
    <text evidence="2">The sequence shown here is derived from an EMBL/GenBank/DDBJ whole genome shotgun (WGS) entry which is preliminary data.</text>
</comment>
<name>A0A0M0GLJ2_SPOGL</name>
<feature type="transmembrane region" description="Helical" evidence="1">
    <location>
        <begin position="87"/>
        <end position="105"/>
    </location>
</feature>
<evidence type="ECO:0000313" key="3">
    <source>
        <dbReference type="Proteomes" id="UP000037109"/>
    </source>
</evidence>
<reference evidence="3" key="1">
    <citation type="submission" date="2015-07" db="EMBL/GenBank/DDBJ databases">
        <title>Fjat-10036 dsm4.</title>
        <authorList>
            <person name="Liu B."/>
            <person name="Wang J."/>
            <person name="Zhu Y."/>
            <person name="Liu G."/>
            <person name="Chen Q."/>
            <person name="Chen Z."/>
            <person name="Lan J."/>
            <person name="Che J."/>
            <person name="Ge C."/>
            <person name="Shi H."/>
            <person name="Pan Z."/>
            <person name="Liu X."/>
        </authorList>
    </citation>
    <scope>NUCLEOTIDE SEQUENCE [LARGE SCALE GENOMIC DNA]</scope>
    <source>
        <strain evidence="3">DSM 4</strain>
    </source>
</reference>
<keyword evidence="1" id="KW-1133">Transmembrane helix</keyword>
<dbReference type="Pfam" id="PF10823">
    <property type="entry name" value="DUF2568"/>
    <property type="match status" value="1"/>
</dbReference>
<feature type="transmembrane region" description="Helical" evidence="1">
    <location>
        <begin position="62"/>
        <end position="80"/>
    </location>
</feature>
<keyword evidence="1" id="KW-0812">Transmembrane</keyword>
<dbReference type="EMBL" id="LGUF01000007">
    <property type="protein sequence ID" value="KON90357.1"/>
    <property type="molecule type" value="Genomic_DNA"/>
</dbReference>
<dbReference type="InterPro" id="IPR021214">
    <property type="entry name" value="DUF2568"/>
</dbReference>
<keyword evidence="1" id="KW-0472">Membrane</keyword>
<dbReference type="STRING" id="1459.AF332_18080"/>
<protein>
    <recommendedName>
        <fullName evidence="4">DUF2568 domain-containing protein</fullName>
    </recommendedName>
</protein>